<sequence length="261" mass="28096">MTDPDEAALLAAIIAAPADDTPRLVYADWLQEQAADATCGECDAGRVFGRDVQSLRPAGAWHTCRRCGGSGRLSDGRAGRAEFIRVQCELAALNDRHRRGDATPADAERLEALRRREGQLTMTVYPREIWPTFDWLRGLGINPDACTLDSRGGWIAAVTCDAAVWIAHGDAIRARHPVTAVRLTTAPEVGWVPPAHGRDGYFAFARDPAARRITWAEYRAGCAAHAPPGEPDPSASEYNPDVGVLLACRFGGGVAFEVPPG</sequence>
<protein>
    <submittedName>
        <fullName evidence="1">TIGR02996 domain-containing protein</fullName>
    </submittedName>
</protein>
<dbReference type="InterPro" id="IPR014338">
    <property type="entry name" value="CHP02996_rpt-companion-dom"/>
</dbReference>
<dbReference type="NCBIfam" id="TIGR02996">
    <property type="entry name" value="rpt_mate_G_obs"/>
    <property type="match status" value="1"/>
</dbReference>
<accession>A0ABU5ESB5</accession>
<evidence type="ECO:0000313" key="1">
    <source>
        <dbReference type="EMBL" id="MDY3558247.1"/>
    </source>
</evidence>
<dbReference type="RefSeq" id="WP_320685198.1">
    <property type="nucleotide sequence ID" value="NZ_JAXBLV010000023.1"/>
</dbReference>
<gene>
    <name evidence="1" type="ORF">R5W23_004539</name>
</gene>
<evidence type="ECO:0000313" key="2">
    <source>
        <dbReference type="Proteomes" id="UP001272242"/>
    </source>
</evidence>
<comment type="caution">
    <text evidence="1">The sequence shown here is derived from an EMBL/GenBank/DDBJ whole genome shotgun (WGS) entry which is preliminary data.</text>
</comment>
<keyword evidence="2" id="KW-1185">Reference proteome</keyword>
<name>A0ABU5ESB5_9BACT</name>
<proteinExistence type="predicted"/>
<organism evidence="1 2">
    <name type="scientific">Gemmata algarum</name>
    <dbReference type="NCBI Taxonomy" id="2975278"/>
    <lineage>
        <taxon>Bacteria</taxon>
        <taxon>Pseudomonadati</taxon>
        <taxon>Planctomycetota</taxon>
        <taxon>Planctomycetia</taxon>
        <taxon>Gemmatales</taxon>
        <taxon>Gemmataceae</taxon>
        <taxon>Gemmata</taxon>
    </lineage>
</organism>
<dbReference type="EMBL" id="JAXBLV010000023">
    <property type="protein sequence ID" value="MDY3558247.1"/>
    <property type="molecule type" value="Genomic_DNA"/>
</dbReference>
<reference evidence="2" key="1">
    <citation type="journal article" date="2023" name="Mar. Drugs">
        <title>Gemmata algarum, a Novel Planctomycete Isolated from an Algal Mat, Displays Antimicrobial Activity.</title>
        <authorList>
            <person name="Kumar G."/>
            <person name="Kallscheuer N."/>
            <person name="Kashif M."/>
            <person name="Ahamad S."/>
            <person name="Jagadeeshwari U."/>
            <person name="Pannikurungottu S."/>
            <person name="Haufschild T."/>
            <person name="Kabuu M."/>
            <person name="Sasikala C."/>
            <person name="Jogler C."/>
            <person name="Ramana C."/>
        </authorList>
    </citation>
    <scope>NUCLEOTIDE SEQUENCE [LARGE SCALE GENOMIC DNA]</scope>
    <source>
        <strain evidence="2">JC673</strain>
    </source>
</reference>
<dbReference type="Proteomes" id="UP001272242">
    <property type="component" value="Unassembled WGS sequence"/>
</dbReference>